<dbReference type="EMBL" id="CP060201">
    <property type="protein sequence ID" value="QNH76230.1"/>
    <property type="molecule type" value="Genomic_DNA"/>
</dbReference>
<dbReference type="AlphaFoldDB" id="A0A7G8YKN0"/>
<sequence length="115" mass="13138">MLTAKAAFVMSSIGLFVRTARSDLLAEDPRVQIASPPKAILAICNESPSHHQDKPLFLRDFFQDRLLARELLEQADEDYGDNAHTQRSTSIKCDRHHRACDFSLSTRRQRQTCRP</sequence>
<protein>
    <submittedName>
        <fullName evidence="1">Uncharacterized protein</fullName>
    </submittedName>
</protein>
<reference evidence="2" key="1">
    <citation type="journal article" date="2020" name="Microbiol. Resour. Announc.">
        <title>Complete genome sequences of four natural Pseudomonas isolates that catabolize a wide range of aromatic compounds relevant to lignin valorization.</title>
        <authorList>
            <person name="Hatmaker E.A."/>
            <person name="Presley G."/>
            <person name="Cannon O."/>
            <person name="Guss A.M."/>
            <person name="Elkins J.G."/>
        </authorList>
    </citation>
    <scope>NUCLEOTIDE SEQUENCE [LARGE SCALE GENOMIC DNA]</scope>
    <source>
        <strain evidence="2">H1F5C</strain>
    </source>
</reference>
<name>A0A7G8YKN0_9PSED</name>
<dbReference type="Proteomes" id="UP000515277">
    <property type="component" value="Chromosome"/>
</dbReference>
<gene>
    <name evidence="1" type="ORF">GGI48_23450</name>
</gene>
<dbReference type="RefSeq" id="WP_179600255.1">
    <property type="nucleotide sequence ID" value="NZ_CP060201.1"/>
</dbReference>
<evidence type="ECO:0000313" key="2">
    <source>
        <dbReference type="Proteomes" id="UP000515277"/>
    </source>
</evidence>
<proteinExistence type="predicted"/>
<organism evidence="1 2">
    <name type="scientific">Pseudomonas protegens</name>
    <dbReference type="NCBI Taxonomy" id="380021"/>
    <lineage>
        <taxon>Bacteria</taxon>
        <taxon>Pseudomonadati</taxon>
        <taxon>Pseudomonadota</taxon>
        <taxon>Gammaproteobacteria</taxon>
        <taxon>Pseudomonadales</taxon>
        <taxon>Pseudomonadaceae</taxon>
        <taxon>Pseudomonas</taxon>
    </lineage>
</organism>
<evidence type="ECO:0000313" key="1">
    <source>
        <dbReference type="EMBL" id="QNH76230.1"/>
    </source>
</evidence>
<accession>A0A7G8YKN0</accession>